<reference evidence="3 4" key="1">
    <citation type="journal article" date="2007" name="Appl. Environ. Microbiol.">
        <title>Rhizobial factors required for stem nodule maturation and maintenance in Sesbania rostrata-Azorhizobium caulinodans ORS571 symbiosis.</title>
        <authorList>
            <person name="Suzuki S."/>
            <person name="Aono T."/>
            <person name="Lee KB."/>
            <person name="Suzuki T."/>
            <person name="Liu CT."/>
            <person name="Miwa H."/>
            <person name="Wakao S."/>
            <person name="Iki T."/>
            <person name="Oyaizu H."/>
        </authorList>
    </citation>
    <scope>NUCLEOTIDE SEQUENCE [LARGE SCALE GENOMIC DNA]</scope>
    <source>
        <strain evidence="4">ATCC 43989 / DSM 5975 / JCM 20966 / LMG 6465 / NBRC 14845 / NCIMB 13405 / ORS 571</strain>
    </source>
</reference>
<feature type="transmembrane region" description="Helical" evidence="2">
    <location>
        <begin position="54"/>
        <end position="73"/>
    </location>
</feature>
<evidence type="ECO:0000256" key="1">
    <source>
        <dbReference type="ARBA" id="ARBA00010692"/>
    </source>
</evidence>
<reference evidence="3 4" key="4">
    <citation type="journal article" date="2009" name="Appl. Environ. Microbiol.">
        <title>Comparative genome-wide transcriptional profiling of Azorhizobium caulinodans ORS571 grown under free-living and symbiotic conditions.</title>
        <authorList>
            <person name="Tsukada S."/>
            <person name="Aono T."/>
            <person name="Akiba N."/>
            <person name="Lee KB."/>
            <person name="Liu CT."/>
            <person name="Toyazaki H."/>
            <person name="Oyaizu H."/>
        </authorList>
    </citation>
    <scope>NUCLEOTIDE SEQUENCE [LARGE SCALE GENOMIC DNA]</scope>
    <source>
        <strain evidence="4">ATCC 43989 / DSM 5975 / JCM 20966 / LMG 6465 / NBRC 14845 / NCIMB 13405 / ORS 571</strain>
    </source>
</reference>
<dbReference type="GO" id="GO:0015225">
    <property type="term" value="F:biotin transmembrane transporter activity"/>
    <property type="evidence" value="ECO:0007669"/>
    <property type="project" value="InterPro"/>
</dbReference>
<dbReference type="GO" id="GO:0005886">
    <property type="term" value="C:plasma membrane"/>
    <property type="evidence" value="ECO:0007669"/>
    <property type="project" value="InterPro"/>
</dbReference>
<dbReference type="KEGG" id="azc:AZC_2177"/>
<dbReference type="EMBL" id="AP009384">
    <property type="protein sequence ID" value="BAF88175.1"/>
    <property type="molecule type" value="Genomic_DNA"/>
</dbReference>
<gene>
    <name evidence="3" type="primary">bioY</name>
    <name evidence="3" type="ordered locus">AZC_2177</name>
</gene>
<reference evidence="3 4" key="3">
    <citation type="journal article" date="2008" name="BMC Genomics">
        <title>The genome of the versatile nitrogen fixer Azorhizobium caulinodans ORS571.</title>
        <authorList>
            <person name="Lee KB."/>
            <person name="Backer P.D."/>
            <person name="Aono T."/>
            <person name="Liu CT."/>
            <person name="Suzuki S."/>
            <person name="Suzuki T."/>
            <person name="Kaneko T."/>
            <person name="Yamada M."/>
            <person name="Tabata S."/>
            <person name="Kupfer D.M."/>
            <person name="Najar F.Z."/>
            <person name="Wiley G.B."/>
            <person name="Roe B."/>
            <person name="Binnewies T.T."/>
            <person name="Ussery D.W."/>
            <person name="D'Haeze W."/>
            <person name="Herder J.D."/>
            <person name="Gevers D."/>
            <person name="Vereecke D."/>
            <person name="Holsters M."/>
            <person name="Oyaizu H."/>
        </authorList>
    </citation>
    <scope>NUCLEOTIDE SEQUENCE [LARGE SCALE GENOMIC DNA]</scope>
    <source>
        <strain evidence="4">ATCC 43989 / DSM 5975 / JCM 20966 / LMG 6465 / NBRC 14845 / NCIMB 13405 / ORS 571</strain>
    </source>
</reference>
<feature type="transmembrane region" description="Helical" evidence="2">
    <location>
        <begin position="158"/>
        <end position="181"/>
    </location>
</feature>
<dbReference type="Proteomes" id="UP000000270">
    <property type="component" value="Chromosome"/>
</dbReference>
<comment type="similarity">
    <text evidence="1">Belongs to the BioY family.</text>
</comment>
<dbReference type="Pfam" id="PF02632">
    <property type="entry name" value="BioY"/>
    <property type="match status" value="1"/>
</dbReference>
<dbReference type="eggNOG" id="COG1268">
    <property type="taxonomic scope" value="Bacteria"/>
</dbReference>
<reference evidence="4" key="2">
    <citation type="submission" date="2007-04" db="EMBL/GenBank/DDBJ databases">
        <title>Complete genome sequence of the nitrogen-fixing bacterium Azorhizobium caulinodans ORS571.</title>
        <authorList>
            <person name="Lee K.B."/>
            <person name="Backer P.D."/>
            <person name="Aono T."/>
            <person name="Liu C.T."/>
            <person name="Suzuki S."/>
            <person name="Suzuki T."/>
            <person name="Kaneko T."/>
            <person name="Yamada M."/>
            <person name="Tabata S."/>
            <person name="Kupfer D.M."/>
            <person name="Najar F.Z."/>
            <person name="Wiley G.B."/>
            <person name="Roe B."/>
            <person name="Binnewies T."/>
            <person name="Ussery D."/>
            <person name="Vereecke D."/>
            <person name="Gevers D."/>
            <person name="Holsters M."/>
            <person name="Oyaizu H."/>
        </authorList>
    </citation>
    <scope>NUCLEOTIDE SEQUENCE [LARGE SCALE GENOMIC DNA]</scope>
    <source>
        <strain evidence="4">ATCC 43989 / DSM 5975 / JCM 20966 / LMG 6465 / NBRC 14845 / NCIMB 13405 / ORS 571</strain>
    </source>
</reference>
<reference evidence="3 4" key="5">
    <citation type="journal article" date="2010" name="Appl. Environ. Microbiol.">
        <title>phrR-like gene praR of Azorhizobium caulinodans ORS571 is essential for symbiosis with Sesbania rostrata and is involved in expression of reb genes.</title>
        <authorList>
            <person name="Akiba N."/>
            <person name="Aono T."/>
            <person name="Toyazaki H."/>
            <person name="Sato S."/>
            <person name="Oyaizu H."/>
        </authorList>
    </citation>
    <scope>NUCLEOTIDE SEQUENCE [LARGE SCALE GENOMIC DNA]</scope>
    <source>
        <strain evidence="4">ATCC 43989 / DSM 5975 / JCM 20966 / LMG 6465 / NBRC 14845 / NCIMB 13405 / ORS 571</strain>
    </source>
</reference>
<reference evidence="3 4" key="6">
    <citation type="journal article" date="2011" name="Appl. Environ. Microbiol.">
        <title>Involvement of the azorhizobial chromosome partition gene (parA) in the onset of bacteroid differentiation during Sesbania rostrata stem nodule development.</title>
        <authorList>
            <person name="Liu CT."/>
            <person name="Lee KB."/>
            <person name="Wang YS."/>
            <person name="Peng MH."/>
            <person name="Lee KT."/>
            <person name="Suzuki S."/>
            <person name="Suzuki T."/>
            <person name="Oyaizu H."/>
        </authorList>
    </citation>
    <scope>NUCLEOTIDE SEQUENCE [LARGE SCALE GENOMIC DNA]</scope>
    <source>
        <strain evidence="4">ATCC 43989 / DSM 5975 / JCM 20966 / LMG 6465 / NBRC 14845 / NCIMB 13405 / ORS 571</strain>
    </source>
</reference>
<feature type="transmembrane region" description="Helical" evidence="2">
    <location>
        <begin position="193"/>
        <end position="215"/>
    </location>
</feature>
<feature type="transmembrane region" description="Helical" evidence="2">
    <location>
        <begin position="134"/>
        <end position="151"/>
    </location>
</feature>
<organism evidence="3 4">
    <name type="scientific">Azorhizobium caulinodans (strain ATCC 43989 / DSM 5975 / JCM 20966 / LMG 6465 / NBRC 14845 / NCIMB 13405 / ORS 571)</name>
    <dbReference type="NCBI Taxonomy" id="438753"/>
    <lineage>
        <taxon>Bacteria</taxon>
        <taxon>Pseudomonadati</taxon>
        <taxon>Pseudomonadota</taxon>
        <taxon>Alphaproteobacteria</taxon>
        <taxon>Hyphomicrobiales</taxon>
        <taxon>Xanthobacteraceae</taxon>
        <taxon>Azorhizobium</taxon>
    </lineage>
</organism>
<keyword evidence="2" id="KW-0472">Membrane</keyword>
<dbReference type="InterPro" id="IPR003784">
    <property type="entry name" value="BioY"/>
</dbReference>
<dbReference type="PANTHER" id="PTHR34295:SF1">
    <property type="entry name" value="BIOTIN TRANSPORTER BIOY"/>
    <property type="match status" value="1"/>
</dbReference>
<dbReference type="Gene3D" id="1.10.1760.20">
    <property type="match status" value="1"/>
</dbReference>
<feature type="transmembrane region" description="Helical" evidence="2">
    <location>
        <begin position="105"/>
        <end position="122"/>
    </location>
</feature>
<evidence type="ECO:0000313" key="3">
    <source>
        <dbReference type="EMBL" id="BAF88175.1"/>
    </source>
</evidence>
<sequence>MGRGTCASHKRWGDVRRAAQCFVLASCPALTERGSSGAVHMTIPLARIAFRSRVARLLLVTVGTAALAGSAQVNVPMVPVPMTLQSYALVTLAALAGWRLAGEITLAYLVVGLLGLPVFSGAKGGISVLLGPTGGYLAGFLIAALVVGYLAERSRHTTLSLIGLMALGHAILLTIGVGWLATKIGIPLSVEKGLVPFLPGAVVKILLAAATLLLVERIPTKGAGD</sequence>
<protein>
    <submittedName>
        <fullName evidence="3">BioY family protein</fullName>
    </submittedName>
</protein>
<evidence type="ECO:0000256" key="2">
    <source>
        <dbReference type="SAM" id="Phobius"/>
    </source>
</evidence>
<evidence type="ECO:0000313" key="4">
    <source>
        <dbReference type="Proteomes" id="UP000000270"/>
    </source>
</evidence>
<keyword evidence="4" id="KW-1185">Reference proteome</keyword>
<accession>A8I7X1</accession>
<dbReference type="AlphaFoldDB" id="A8I7X1"/>
<name>A8I7X1_AZOC5</name>
<dbReference type="HOGENOM" id="CLU_077931_2_2_5"/>
<keyword evidence="2" id="KW-1133">Transmembrane helix</keyword>
<dbReference type="STRING" id="438753.AZC_2177"/>
<dbReference type="PANTHER" id="PTHR34295">
    <property type="entry name" value="BIOTIN TRANSPORTER BIOY"/>
    <property type="match status" value="1"/>
</dbReference>
<keyword evidence="2" id="KW-0812">Transmembrane</keyword>
<proteinExistence type="inferred from homology"/>